<reference evidence="2 3" key="2">
    <citation type="journal article" date="2022" name="Mol. Biol. Evol.">
        <title>Comparative Genomics Reveals Insights into the Divergent Evolution of Astigmatic Mites and Household Pest Adaptations.</title>
        <authorList>
            <person name="Xiong Q."/>
            <person name="Wan A.T."/>
            <person name="Liu X."/>
            <person name="Fung C.S."/>
            <person name="Xiao X."/>
            <person name="Malainual N."/>
            <person name="Hou J."/>
            <person name="Wang L."/>
            <person name="Wang M."/>
            <person name="Yang K.Y."/>
            <person name="Cui Y."/>
            <person name="Leung E.L."/>
            <person name="Nong W."/>
            <person name="Shin S.K."/>
            <person name="Au S.W."/>
            <person name="Jeong K.Y."/>
            <person name="Chew F.T."/>
            <person name="Hui J.H."/>
            <person name="Leung T.F."/>
            <person name="Tungtrongchitr A."/>
            <person name="Zhong N."/>
            <person name="Liu Z."/>
            <person name="Tsui S.K."/>
        </authorList>
    </citation>
    <scope>NUCLEOTIDE SEQUENCE [LARGE SCALE GENOMIC DNA]</scope>
    <source>
        <strain evidence="2">Derp</strain>
    </source>
</reference>
<comment type="caution">
    <text evidence="2">The sequence shown here is derived from an EMBL/GenBank/DDBJ whole genome shotgun (WGS) entry which is preliminary data.</text>
</comment>
<proteinExistence type="predicted"/>
<reference evidence="2 3" key="1">
    <citation type="journal article" date="2018" name="J. Allergy Clin. Immunol.">
        <title>High-quality assembly of Dermatophagoides pteronyssinus genome and transcriptome reveals a wide range of novel allergens.</title>
        <authorList>
            <person name="Liu X.Y."/>
            <person name="Yang K.Y."/>
            <person name="Wang M.Q."/>
            <person name="Kwok J.S."/>
            <person name="Zeng X."/>
            <person name="Yang Z."/>
            <person name="Xiao X.J."/>
            <person name="Lau C.P."/>
            <person name="Li Y."/>
            <person name="Huang Z.M."/>
            <person name="Ba J.G."/>
            <person name="Yim A.K."/>
            <person name="Ouyang C.Y."/>
            <person name="Ngai S.M."/>
            <person name="Chan T.F."/>
            <person name="Leung E.L."/>
            <person name="Liu L."/>
            <person name="Liu Z.G."/>
            <person name="Tsui S.K."/>
        </authorList>
    </citation>
    <scope>NUCLEOTIDE SEQUENCE [LARGE SCALE GENOMIC DNA]</scope>
    <source>
        <strain evidence="2">Derp</strain>
    </source>
</reference>
<keyword evidence="3" id="KW-1185">Reference proteome</keyword>
<name>A0ABQ8JC03_DERPT</name>
<accession>A0ABQ8JC03</accession>
<evidence type="ECO:0000313" key="3">
    <source>
        <dbReference type="Proteomes" id="UP000887458"/>
    </source>
</evidence>
<feature type="region of interest" description="Disordered" evidence="1">
    <location>
        <begin position="1"/>
        <end position="35"/>
    </location>
</feature>
<evidence type="ECO:0000256" key="1">
    <source>
        <dbReference type="SAM" id="MobiDB-lite"/>
    </source>
</evidence>
<sequence>MDLSRISFTKKKKQNSISSSFNSTGKQLAGKNPILMRDNNNKNELTLLIFVWKMDLLILLNETKHRQQKLIHRNRQLNFIEIK</sequence>
<organism evidence="2 3">
    <name type="scientific">Dermatophagoides pteronyssinus</name>
    <name type="common">European house dust mite</name>
    <dbReference type="NCBI Taxonomy" id="6956"/>
    <lineage>
        <taxon>Eukaryota</taxon>
        <taxon>Metazoa</taxon>
        <taxon>Ecdysozoa</taxon>
        <taxon>Arthropoda</taxon>
        <taxon>Chelicerata</taxon>
        <taxon>Arachnida</taxon>
        <taxon>Acari</taxon>
        <taxon>Acariformes</taxon>
        <taxon>Sarcoptiformes</taxon>
        <taxon>Astigmata</taxon>
        <taxon>Psoroptidia</taxon>
        <taxon>Analgoidea</taxon>
        <taxon>Pyroglyphidae</taxon>
        <taxon>Dermatophagoidinae</taxon>
        <taxon>Dermatophagoides</taxon>
    </lineage>
</organism>
<protein>
    <submittedName>
        <fullName evidence="2">Uncharacterized protein</fullName>
    </submittedName>
</protein>
<dbReference type="Proteomes" id="UP000887458">
    <property type="component" value="Unassembled WGS sequence"/>
</dbReference>
<feature type="compositionally biased region" description="Polar residues" evidence="1">
    <location>
        <begin position="15"/>
        <end position="26"/>
    </location>
</feature>
<gene>
    <name evidence="2" type="ORF">DERP_001724</name>
</gene>
<dbReference type="EMBL" id="NJHN03000054">
    <property type="protein sequence ID" value="KAH9419891.1"/>
    <property type="molecule type" value="Genomic_DNA"/>
</dbReference>
<evidence type="ECO:0000313" key="2">
    <source>
        <dbReference type="EMBL" id="KAH9419891.1"/>
    </source>
</evidence>